<dbReference type="OrthoDB" id="5582699at2"/>
<dbReference type="SMART" id="SM00342">
    <property type="entry name" value="HTH_ARAC"/>
    <property type="match status" value="1"/>
</dbReference>
<dbReference type="GO" id="GO:0003700">
    <property type="term" value="F:DNA-binding transcription factor activity"/>
    <property type="evidence" value="ECO:0007669"/>
    <property type="project" value="InterPro"/>
</dbReference>
<dbReference type="GO" id="GO:0000976">
    <property type="term" value="F:transcription cis-regulatory region binding"/>
    <property type="evidence" value="ECO:0007669"/>
    <property type="project" value="TreeGrafter"/>
</dbReference>
<name>A0A4V2G600_9GAMM</name>
<dbReference type="SUPFAM" id="SSF46689">
    <property type="entry name" value="Homeodomain-like"/>
    <property type="match status" value="1"/>
</dbReference>
<evidence type="ECO:0000313" key="5">
    <source>
        <dbReference type="EMBL" id="RZU46736.1"/>
    </source>
</evidence>
<dbReference type="RefSeq" id="WP_130411604.1">
    <property type="nucleotide sequence ID" value="NZ_SHKX01000011.1"/>
</dbReference>
<dbReference type="EMBL" id="SHKX01000011">
    <property type="protein sequence ID" value="RZU46736.1"/>
    <property type="molecule type" value="Genomic_DNA"/>
</dbReference>
<feature type="domain" description="HTH araC/xylS-type" evidence="4">
    <location>
        <begin position="236"/>
        <end position="333"/>
    </location>
</feature>
<dbReference type="GO" id="GO:0005829">
    <property type="term" value="C:cytosol"/>
    <property type="evidence" value="ECO:0007669"/>
    <property type="project" value="TreeGrafter"/>
</dbReference>
<dbReference type="PROSITE" id="PS01124">
    <property type="entry name" value="HTH_ARAC_FAMILY_2"/>
    <property type="match status" value="1"/>
</dbReference>
<dbReference type="Proteomes" id="UP000292423">
    <property type="component" value="Unassembled WGS sequence"/>
</dbReference>
<keyword evidence="1" id="KW-0805">Transcription regulation</keyword>
<comment type="caution">
    <text evidence="5">The sequence shown here is derived from an EMBL/GenBank/DDBJ whole genome shotgun (WGS) entry which is preliminary data.</text>
</comment>
<sequence>MSTRSVLGFVYTLQGLKAMGANISPVLARYRIDLDRLSPDAEIDRSLELRIFSEIVPALPDPATGLKIGTAMSLAGYGPFIMLLMTCPNAWEAFRAGVHFQQLTYIFGEFFLEPGESETSLCLKPMPLPAACRRFLIDRDMSGTYQLTRDIQTHIGLDIKPVLVEVPFPKPTEWKRYEERYQCPVRFDAPVARFAIRTEDLSRKFPAANPTAYNLYRQQCDQLLARRANQLSGLGSQVMDYLDLFVERFPSSEEVAAAFGLSERGFRRHLSEEETSFRKLLDQVRFRKAKQLLAETAQSMESIARQLGYAESAAFIHAFQRWAGTSPAVFRAEGKKG</sequence>
<dbReference type="PANTHER" id="PTHR47894">
    <property type="entry name" value="HTH-TYPE TRANSCRIPTIONAL REGULATOR GADX"/>
    <property type="match status" value="1"/>
</dbReference>
<dbReference type="InterPro" id="IPR018060">
    <property type="entry name" value="HTH_AraC"/>
</dbReference>
<gene>
    <name evidence="5" type="ORF">EV700_1117</name>
</gene>
<reference evidence="5 6" key="1">
    <citation type="submission" date="2019-02" db="EMBL/GenBank/DDBJ databases">
        <title>Genomic Encyclopedia of Type Strains, Phase IV (KMG-IV): sequencing the most valuable type-strain genomes for metagenomic binning, comparative biology and taxonomic classification.</title>
        <authorList>
            <person name="Goeker M."/>
        </authorList>
    </citation>
    <scope>NUCLEOTIDE SEQUENCE [LARGE SCALE GENOMIC DNA]</scope>
    <source>
        <strain evidence="5 6">DSM 105135</strain>
    </source>
</reference>
<evidence type="ECO:0000256" key="3">
    <source>
        <dbReference type="ARBA" id="ARBA00023163"/>
    </source>
</evidence>
<dbReference type="AlphaFoldDB" id="A0A4V2G600"/>
<dbReference type="Pfam" id="PF12625">
    <property type="entry name" value="Arabinose_bd"/>
    <property type="match status" value="1"/>
</dbReference>
<dbReference type="PANTHER" id="PTHR47894:SF1">
    <property type="entry name" value="HTH-TYPE TRANSCRIPTIONAL REGULATOR VQSM"/>
    <property type="match status" value="1"/>
</dbReference>
<protein>
    <submittedName>
        <fullName evidence="5">AraC-like DNA-binding protein</fullName>
    </submittedName>
</protein>
<dbReference type="Gene3D" id="1.10.10.60">
    <property type="entry name" value="Homeodomain-like"/>
    <property type="match status" value="1"/>
</dbReference>
<proteinExistence type="predicted"/>
<evidence type="ECO:0000313" key="6">
    <source>
        <dbReference type="Proteomes" id="UP000292423"/>
    </source>
</evidence>
<keyword evidence="3" id="KW-0804">Transcription</keyword>
<accession>A0A4V2G600</accession>
<keyword evidence="2 5" id="KW-0238">DNA-binding</keyword>
<evidence type="ECO:0000256" key="2">
    <source>
        <dbReference type="ARBA" id="ARBA00023125"/>
    </source>
</evidence>
<dbReference type="InterPro" id="IPR009057">
    <property type="entry name" value="Homeodomain-like_sf"/>
</dbReference>
<organism evidence="5 6">
    <name type="scientific">Fluviicoccus keumensis</name>
    <dbReference type="NCBI Taxonomy" id="1435465"/>
    <lineage>
        <taxon>Bacteria</taxon>
        <taxon>Pseudomonadati</taxon>
        <taxon>Pseudomonadota</taxon>
        <taxon>Gammaproteobacteria</taxon>
        <taxon>Moraxellales</taxon>
        <taxon>Moraxellaceae</taxon>
        <taxon>Fluviicoccus</taxon>
    </lineage>
</organism>
<dbReference type="InterPro" id="IPR032687">
    <property type="entry name" value="AraC-type_N"/>
</dbReference>
<evidence type="ECO:0000256" key="1">
    <source>
        <dbReference type="ARBA" id="ARBA00023015"/>
    </source>
</evidence>
<dbReference type="Pfam" id="PF12833">
    <property type="entry name" value="HTH_18"/>
    <property type="match status" value="1"/>
</dbReference>
<keyword evidence="6" id="KW-1185">Reference proteome</keyword>
<evidence type="ECO:0000259" key="4">
    <source>
        <dbReference type="PROSITE" id="PS01124"/>
    </source>
</evidence>